<keyword evidence="7" id="KW-0539">Nucleus</keyword>
<dbReference type="OrthoDB" id="185618at2759"/>
<evidence type="ECO:0000256" key="8">
    <source>
        <dbReference type="SAM" id="MobiDB-lite"/>
    </source>
</evidence>
<dbReference type="Pfam" id="PF00638">
    <property type="entry name" value="Ran_BP1"/>
    <property type="match status" value="1"/>
</dbReference>
<organism evidence="10 11">
    <name type="scientific">Cronartium quercuum f. sp. fusiforme G11</name>
    <dbReference type="NCBI Taxonomy" id="708437"/>
    <lineage>
        <taxon>Eukaryota</taxon>
        <taxon>Fungi</taxon>
        <taxon>Dikarya</taxon>
        <taxon>Basidiomycota</taxon>
        <taxon>Pucciniomycotina</taxon>
        <taxon>Pucciniomycetes</taxon>
        <taxon>Pucciniales</taxon>
        <taxon>Coleosporiaceae</taxon>
        <taxon>Cronartium</taxon>
    </lineage>
</organism>
<evidence type="ECO:0000256" key="1">
    <source>
        <dbReference type="ARBA" id="ARBA00004567"/>
    </source>
</evidence>
<dbReference type="Gene3D" id="2.30.29.30">
    <property type="entry name" value="Pleckstrin-homology domain (PH domain)/Phosphotyrosine-binding domain (PTB)"/>
    <property type="match status" value="1"/>
</dbReference>
<feature type="region of interest" description="Disordered" evidence="8">
    <location>
        <begin position="126"/>
        <end position="152"/>
    </location>
</feature>
<feature type="compositionally biased region" description="Low complexity" evidence="8">
    <location>
        <begin position="350"/>
        <end position="369"/>
    </location>
</feature>
<keyword evidence="3" id="KW-0509">mRNA transport</keyword>
<sequence length="650" mass="68905">MVKRTAEKELTDRNWLDKEDDDGAQEGPMKVAAPQVIEKRQIRSLPKKTAAAPATVSPAPVKSAFGSSPPNNPFASLNPPASSSPFSFGSNPTSNDTSSPFGNMSTFATTTTGSLFGNTISSSPFGAKTADKSNPSPLFGTPQTTSSSTNNTSSFFTAGTSSSTSLAKPSTQALTTFYASLRGLNLSVVSALERVIKNDGFTNLDPVFDRLKVSYNKQRELIVKEFEANGGSPPKQSSETTDSAKQLRSPFSNPAPAPSPASNLSSPTEPSVHQPPKLAQPGANQSTKSLEVRKDNSGTQNHKTGSRPGAFTTAAPARPSPLRFETERDVTETQTSTAIKEGPTDPKPLSNSSFSPGSAPSTTTASFTNKPSNSIFGSLSNQTAPSTTFTDNAVSLFGSAKPSSTKSFSFGATVNPPTNAATPAKSAFDFGHGKAGSPSSAGSLFGGFGSSPKLSETSPPKTGFNPVGFSFGANISPPIPSSTKPAPKSDTIESISTDSIKTSTFSEKNLGGDDITTDKDEEFGSKVKGDKNEEDEKTLFETQGRIYAYLDKDQIDGSKSKQWVGWAICTIKLNQNLENSKIRLLARNKTNTNVLLNFNLHENFTTEIKDTTVKFIGFEGNIGIPYMIRFNSLKLSEEFNQSINNIVKSL</sequence>
<dbReference type="InterPro" id="IPR015007">
    <property type="entry name" value="NUP2/50/61"/>
</dbReference>
<dbReference type="Pfam" id="PF08911">
    <property type="entry name" value="NUP50"/>
    <property type="match status" value="1"/>
</dbReference>
<dbReference type="PANTHER" id="PTHR38697">
    <property type="entry name" value="NUCLEAR PORE COMPLEX PROTEIN SIMILAR TO S. CEREVISIAE NUP2 (EUROFUNG)"/>
    <property type="match status" value="1"/>
</dbReference>
<keyword evidence="4" id="KW-0653">Protein transport</keyword>
<feature type="compositionally biased region" description="Low complexity" evidence="8">
    <location>
        <begin position="47"/>
        <end position="95"/>
    </location>
</feature>
<dbReference type="SMART" id="SM00160">
    <property type="entry name" value="RanBD"/>
    <property type="match status" value="1"/>
</dbReference>
<dbReference type="InterPro" id="IPR011993">
    <property type="entry name" value="PH-like_dom_sf"/>
</dbReference>
<feature type="domain" description="RanBD1" evidence="9">
    <location>
        <begin position="532"/>
        <end position="607"/>
    </location>
</feature>
<dbReference type="EMBL" id="MU167210">
    <property type="protein sequence ID" value="KAG0151936.1"/>
    <property type="molecule type" value="Genomic_DNA"/>
</dbReference>
<accession>A0A9P6NYQ6</accession>
<dbReference type="PANTHER" id="PTHR38697:SF1">
    <property type="entry name" value="NUCLEAR PORE COMPLEX PROTEIN SIMILAR TO S. CEREVISIAE NUP2 (EUROFUNG)"/>
    <property type="match status" value="1"/>
</dbReference>
<dbReference type="PROSITE" id="PS50196">
    <property type="entry name" value="RANBD1"/>
    <property type="match status" value="1"/>
</dbReference>
<evidence type="ECO:0000313" key="10">
    <source>
        <dbReference type="EMBL" id="KAG0151936.1"/>
    </source>
</evidence>
<feature type="compositionally biased region" description="Basic and acidic residues" evidence="8">
    <location>
        <begin position="1"/>
        <end position="17"/>
    </location>
</feature>
<feature type="compositionally biased region" description="Polar residues" evidence="8">
    <location>
        <begin position="370"/>
        <end position="389"/>
    </location>
</feature>
<evidence type="ECO:0000256" key="7">
    <source>
        <dbReference type="ARBA" id="ARBA00023242"/>
    </source>
</evidence>
<dbReference type="AlphaFoldDB" id="A0A9P6NYQ6"/>
<evidence type="ECO:0000256" key="3">
    <source>
        <dbReference type="ARBA" id="ARBA00022816"/>
    </source>
</evidence>
<proteinExistence type="predicted"/>
<keyword evidence="11" id="KW-1185">Reference proteome</keyword>
<feature type="compositionally biased region" description="Polar residues" evidence="8">
    <location>
        <begin position="234"/>
        <end position="246"/>
    </location>
</feature>
<evidence type="ECO:0000256" key="4">
    <source>
        <dbReference type="ARBA" id="ARBA00022927"/>
    </source>
</evidence>
<dbReference type="GO" id="GO:0005643">
    <property type="term" value="C:nuclear pore"/>
    <property type="evidence" value="ECO:0007669"/>
    <property type="project" value="UniProtKB-SubCell"/>
</dbReference>
<feature type="region of interest" description="Disordered" evidence="8">
    <location>
        <begin position="1"/>
        <end position="102"/>
    </location>
</feature>
<evidence type="ECO:0000256" key="6">
    <source>
        <dbReference type="ARBA" id="ARBA00023132"/>
    </source>
</evidence>
<dbReference type="InterPro" id="IPR000156">
    <property type="entry name" value="Ran_bind_dom"/>
</dbReference>
<keyword evidence="5" id="KW-0811">Translocation</keyword>
<feature type="compositionally biased region" description="Basic and acidic residues" evidence="8">
    <location>
        <begin position="516"/>
        <end position="530"/>
    </location>
</feature>
<keyword evidence="6" id="KW-0906">Nuclear pore complex</keyword>
<dbReference type="GO" id="GO:0051028">
    <property type="term" value="P:mRNA transport"/>
    <property type="evidence" value="ECO:0007669"/>
    <property type="project" value="UniProtKB-KW"/>
</dbReference>
<comment type="caution">
    <text evidence="10">The sequence shown here is derived from an EMBL/GenBank/DDBJ whole genome shotgun (WGS) entry which is preliminary data.</text>
</comment>
<feature type="region of interest" description="Disordered" evidence="8">
    <location>
        <begin position="506"/>
        <end position="530"/>
    </location>
</feature>
<comment type="subcellular location">
    <subcellularLocation>
        <location evidence="1">Nucleus</location>
        <location evidence="1">Nuclear pore complex</location>
    </subcellularLocation>
</comment>
<dbReference type="Proteomes" id="UP000886653">
    <property type="component" value="Unassembled WGS sequence"/>
</dbReference>
<dbReference type="SUPFAM" id="SSF50729">
    <property type="entry name" value="PH domain-like"/>
    <property type="match status" value="1"/>
</dbReference>
<name>A0A9P6NYQ6_9BASI</name>
<evidence type="ECO:0000256" key="2">
    <source>
        <dbReference type="ARBA" id="ARBA00022448"/>
    </source>
</evidence>
<feature type="region of interest" description="Disordered" evidence="8">
    <location>
        <begin position="225"/>
        <end position="389"/>
    </location>
</feature>
<evidence type="ECO:0000256" key="5">
    <source>
        <dbReference type="ARBA" id="ARBA00023010"/>
    </source>
</evidence>
<protein>
    <recommendedName>
        <fullName evidence="9">RanBD1 domain-containing protein</fullName>
    </recommendedName>
</protein>
<gene>
    <name evidence="10" type="ORF">CROQUDRAFT_719547</name>
</gene>
<reference evidence="10" key="1">
    <citation type="submission" date="2013-11" db="EMBL/GenBank/DDBJ databases">
        <title>Genome sequence of the fusiform rust pathogen reveals effectors for host alternation and coevolution with pine.</title>
        <authorList>
            <consortium name="DOE Joint Genome Institute"/>
            <person name="Smith K."/>
            <person name="Pendleton A."/>
            <person name="Kubisiak T."/>
            <person name="Anderson C."/>
            <person name="Salamov A."/>
            <person name="Aerts A."/>
            <person name="Riley R."/>
            <person name="Clum A."/>
            <person name="Lindquist E."/>
            <person name="Ence D."/>
            <person name="Campbell M."/>
            <person name="Kronenberg Z."/>
            <person name="Feau N."/>
            <person name="Dhillon B."/>
            <person name="Hamelin R."/>
            <person name="Burleigh J."/>
            <person name="Smith J."/>
            <person name="Yandell M."/>
            <person name="Nelson C."/>
            <person name="Grigoriev I."/>
            <person name="Davis J."/>
        </authorList>
    </citation>
    <scope>NUCLEOTIDE SEQUENCE</scope>
    <source>
        <strain evidence="10">G11</strain>
    </source>
</reference>
<keyword evidence="2" id="KW-0813">Transport</keyword>
<dbReference type="InterPro" id="IPR053074">
    <property type="entry name" value="NPC_Nucleoporin"/>
</dbReference>
<evidence type="ECO:0000313" key="11">
    <source>
        <dbReference type="Proteomes" id="UP000886653"/>
    </source>
</evidence>
<dbReference type="GO" id="GO:0015031">
    <property type="term" value="P:protein transport"/>
    <property type="evidence" value="ECO:0007669"/>
    <property type="project" value="UniProtKB-KW"/>
</dbReference>
<evidence type="ECO:0000259" key="9">
    <source>
        <dbReference type="PROSITE" id="PS50196"/>
    </source>
</evidence>